<name>A0ABR1XQJ1_9PEZI</name>
<reference evidence="1 2" key="1">
    <citation type="journal article" date="2022" name="G3 (Bethesda)">
        <title>Enemy or ally: a genomic approach to elucidate the lifestyle of Phyllosticta citrichinaensis.</title>
        <authorList>
            <person name="Buijs V.A."/>
            <person name="Groenewald J.Z."/>
            <person name="Haridas S."/>
            <person name="LaButti K.M."/>
            <person name="Lipzen A."/>
            <person name="Martin F.M."/>
            <person name="Barry K."/>
            <person name="Grigoriev I.V."/>
            <person name="Crous P.W."/>
            <person name="Seidl M.F."/>
        </authorList>
    </citation>
    <scope>NUCLEOTIDE SEQUENCE [LARGE SCALE GENOMIC DNA]</scope>
    <source>
        <strain evidence="1 2">CBS 129764</strain>
    </source>
</reference>
<evidence type="ECO:0000313" key="1">
    <source>
        <dbReference type="EMBL" id="KAK8163976.1"/>
    </source>
</evidence>
<proteinExistence type="predicted"/>
<gene>
    <name evidence="1" type="ORF">IWX90DRAFT_245513</name>
</gene>
<protein>
    <submittedName>
        <fullName evidence="1">Uncharacterized protein</fullName>
    </submittedName>
</protein>
<comment type="caution">
    <text evidence="1">The sequence shown here is derived from an EMBL/GenBank/DDBJ whole genome shotgun (WGS) entry which is preliminary data.</text>
</comment>
<accession>A0ABR1XQJ1</accession>
<sequence length="209" mass="23224">MRPAPPVLKNPAATLISSSPCPHPRVHCVADLDDCADDCFFIRHVCRLLSRRLLPGRRFASHGSSHSTNLPGLLGKVHHPTPECVCIPTFFDASSKVFGRTAFVSRMSCQSPWRTRCTVQCGCCRRVSEEVNQVSFRCLGTFVSHNQSRFHWESLLTVFTCERPNASFLGEGPPSIPFHSPVQVYRLPWSSVSSLSPCATTYGQNLAMF</sequence>
<dbReference type="EMBL" id="JBBWUH010000006">
    <property type="protein sequence ID" value="KAK8163976.1"/>
    <property type="molecule type" value="Genomic_DNA"/>
</dbReference>
<dbReference type="Proteomes" id="UP001456524">
    <property type="component" value="Unassembled WGS sequence"/>
</dbReference>
<evidence type="ECO:0000313" key="2">
    <source>
        <dbReference type="Proteomes" id="UP001456524"/>
    </source>
</evidence>
<organism evidence="1 2">
    <name type="scientific">Phyllosticta citrichinensis</name>
    <dbReference type="NCBI Taxonomy" id="1130410"/>
    <lineage>
        <taxon>Eukaryota</taxon>
        <taxon>Fungi</taxon>
        <taxon>Dikarya</taxon>
        <taxon>Ascomycota</taxon>
        <taxon>Pezizomycotina</taxon>
        <taxon>Dothideomycetes</taxon>
        <taxon>Dothideomycetes incertae sedis</taxon>
        <taxon>Botryosphaeriales</taxon>
        <taxon>Phyllostictaceae</taxon>
        <taxon>Phyllosticta</taxon>
    </lineage>
</organism>
<keyword evidence="2" id="KW-1185">Reference proteome</keyword>